<reference evidence="2" key="1">
    <citation type="submission" date="2021-03" db="EMBL/GenBank/DDBJ databases">
        <authorList>
            <person name="Li Z."/>
            <person name="Yang C."/>
        </authorList>
    </citation>
    <scope>NUCLEOTIDE SEQUENCE</scope>
    <source>
        <strain evidence="2">Dzin_1.0</strain>
        <tissue evidence="2">Leaf</tissue>
    </source>
</reference>
<name>A0A9D5HNT2_9LILI</name>
<comment type="caution">
    <text evidence="2">The sequence shown here is derived from an EMBL/GenBank/DDBJ whole genome shotgun (WGS) entry which is preliminary data.</text>
</comment>
<accession>A0A9D5HNT2</accession>
<evidence type="ECO:0000313" key="3">
    <source>
        <dbReference type="Proteomes" id="UP001085076"/>
    </source>
</evidence>
<sequence>MLMLGCRAPRNAASPRCLPSGSGSLLSLSFRASRRSSARAIASSALGASGSASPIYSLDIHALVERAGVLKLENHHRNSHQTSQEAESQQQFQTHNQERSLQNCNCF</sequence>
<evidence type="ECO:0000256" key="1">
    <source>
        <dbReference type="SAM" id="MobiDB-lite"/>
    </source>
</evidence>
<feature type="region of interest" description="Disordered" evidence="1">
    <location>
        <begin position="73"/>
        <end position="107"/>
    </location>
</feature>
<protein>
    <submittedName>
        <fullName evidence="2">Uncharacterized protein</fullName>
    </submittedName>
</protein>
<evidence type="ECO:0000313" key="2">
    <source>
        <dbReference type="EMBL" id="KAJ0983251.1"/>
    </source>
</evidence>
<gene>
    <name evidence="2" type="ORF">J5N97_011506</name>
</gene>
<dbReference type="AlphaFoldDB" id="A0A9D5HNT2"/>
<feature type="compositionally biased region" description="Polar residues" evidence="1">
    <location>
        <begin position="80"/>
        <end position="107"/>
    </location>
</feature>
<dbReference type="Proteomes" id="UP001085076">
    <property type="component" value="Miscellaneous, Linkage group lg02"/>
</dbReference>
<reference evidence="2" key="2">
    <citation type="journal article" date="2022" name="Hortic Res">
        <title>The genome of Dioscorea zingiberensis sheds light on the biosynthesis, origin and evolution of the medicinally important diosgenin saponins.</title>
        <authorList>
            <person name="Li Y."/>
            <person name="Tan C."/>
            <person name="Li Z."/>
            <person name="Guo J."/>
            <person name="Li S."/>
            <person name="Chen X."/>
            <person name="Wang C."/>
            <person name="Dai X."/>
            <person name="Yang H."/>
            <person name="Song W."/>
            <person name="Hou L."/>
            <person name="Xu J."/>
            <person name="Tong Z."/>
            <person name="Xu A."/>
            <person name="Yuan X."/>
            <person name="Wang W."/>
            <person name="Yang Q."/>
            <person name="Chen L."/>
            <person name="Sun Z."/>
            <person name="Wang K."/>
            <person name="Pan B."/>
            <person name="Chen J."/>
            <person name="Bao Y."/>
            <person name="Liu F."/>
            <person name="Qi X."/>
            <person name="Gang D.R."/>
            <person name="Wen J."/>
            <person name="Li J."/>
        </authorList>
    </citation>
    <scope>NUCLEOTIDE SEQUENCE</scope>
    <source>
        <strain evidence="2">Dzin_1.0</strain>
    </source>
</reference>
<feature type="region of interest" description="Disordered" evidence="1">
    <location>
        <begin position="1"/>
        <end position="22"/>
    </location>
</feature>
<keyword evidence="3" id="KW-1185">Reference proteome</keyword>
<proteinExistence type="predicted"/>
<dbReference type="EMBL" id="JAGGNH010000002">
    <property type="protein sequence ID" value="KAJ0983251.1"/>
    <property type="molecule type" value="Genomic_DNA"/>
</dbReference>
<organism evidence="2 3">
    <name type="scientific">Dioscorea zingiberensis</name>
    <dbReference type="NCBI Taxonomy" id="325984"/>
    <lineage>
        <taxon>Eukaryota</taxon>
        <taxon>Viridiplantae</taxon>
        <taxon>Streptophyta</taxon>
        <taxon>Embryophyta</taxon>
        <taxon>Tracheophyta</taxon>
        <taxon>Spermatophyta</taxon>
        <taxon>Magnoliopsida</taxon>
        <taxon>Liliopsida</taxon>
        <taxon>Dioscoreales</taxon>
        <taxon>Dioscoreaceae</taxon>
        <taxon>Dioscorea</taxon>
    </lineage>
</organism>